<comment type="caution">
    <text evidence="2">The sequence shown here is derived from an EMBL/GenBank/DDBJ whole genome shotgun (WGS) entry which is preliminary data.</text>
</comment>
<gene>
    <name evidence="2" type="ORF">B0T10DRAFT_565598</name>
</gene>
<feature type="compositionally biased region" description="Basic and acidic residues" evidence="1">
    <location>
        <begin position="51"/>
        <end position="70"/>
    </location>
</feature>
<feature type="compositionally biased region" description="Basic and acidic residues" evidence="1">
    <location>
        <begin position="1"/>
        <end position="17"/>
    </location>
</feature>
<feature type="region of interest" description="Disordered" evidence="1">
    <location>
        <begin position="120"/>
        <end position="166"/>
    </location>
</feature>
<dbReference type="PANTHER" id="PTHR37012">
    <property type="entry name" value="B-ZIP TRANSCRIPTION FACTOR (EUROFUNG)-RELATED"/>
    <property type="match status" value="1"/>
</dbReference>
<dbReference type="Pfam" id="PF11905">
    <property type="entry name" value="DUF3425"/>
    <property type="match status" value="1"/>
</dbReference>
<feature type="compositionally biased region" description="Polar residues" evidence="1">
    <location>
        <begin position="32"/>
        <end position="46"/>
    </location>
</feature>
<dbReference type="AlphaFoldDB" id="A0A9P9AL46"/>
<feature type="region of interest" description="Disordered" evidence="1">
    <location>
        <begin position="1"/>
        <end position="76"/>
    </location>
</feature>
<organism evidence="2 3">
    <name type="scientific">Thelonectria olida</name>
    <dbReference type="NCBI Taxonomy" id="1576542"/>
    <lineage>
        <taxon>Eukaryota</taxon>
        <taxon>Fungi</taxon>
        <taxon>Dikarya</taxon>
        <taxon>Ascomycota</taxon>
        <taxon>Pezizomycotina</taxon>
        <taxon>Sordariomycetes</taxon>
        <taxon>Hypocreomycetidae</taxon>
        <taxon>Hypocreales</taxon>
        <taxon>Nectriaceae</taxon>
        <taxon>Thelonectria</taxon>
    </lineage>
</organism>
<protein>
    <recommendedName>
        <fullName evidence="4">BZIP transcription factor</fullName>
    </recommendedName>
</protein>
<dbReference type="PANTHER" id="PTHR37012:SF6">
    <property type="entry name" value="BZIP TRANSCRIPTION FACTOR"/>
    <property type="match status" value="1"/>
</dbReference>
<accession>A0A9P9AL46</accession>
<evidence type="ECO:0000256" key="1">
    <source>
        <dbReference type="SAM" id="MobiDB-lite"/>
    </source>
</evidence>
<evidence type="ECO:0000313" key="3">
    <source>
        <dbReference type="Proteomes" id="UP000777438"/>
    </source>
</evidence>
<keyword evidence="3" id="KW-1185">Reference proteome</keyword>
<dbReference type="SUPFAM" id="SSF57959">
    <property type="entry name" value="Leucine zipper domain"/>
    <property type="match status" value="1"/>
</dbReference>
<proteinExistence type="predicted"/>
<evidence type="ECO:0000313" key="2">
    <source>
        <dbReference type="EMBL" id="KAH6880375.1"/>
    </source>
</evidence>
<dbReference type="InterPro" id="IPR021833">
    <property type="entry name" value="DUF3425"/>
</dbReference>
<dbReference type="OrthoDB" id="4161589at2759"/>
<dbReference type="GO" id="GO:0003700">
    <property type="term" value="F:DNA-binding transcription factor activity"/>
    <property type="evidence" value="ECO:0007669"/>
    <property type="project" value="InterPro"/>
</dbReference>
<name>A0A9P9AL46_9HYPO</name>
<dbReference type="Proteomes" id="UP000777438">
    <property type="component" value="Unassembled WGS sequence"/>
</dbReference>
<evidence type="ECO:0008006" key="4">
    <source>
        <dbReference type="Google" id="ProtNLM"/>
    </source>
</evidence>
<dbReference type="CDD" id="cd14686">
    <property type="entry name" value="bZIP"/>
    <property type="match status" value="1"/>
</dbReference>
<sequence>MPPRGRPERKAEPRRTLDVGVSPGESPDADKNSTSAASASRPTKTHAQVLLEKKRARDRRAQQKQREKRVSVVSDLQSKNAKLEDELRELRHVCETLYQENQVLHSRQEDIRQSVLSWGRGAQPGTHLRRNGYGQVSSGGFPNLGNNAPSQPVNPGQSMSASMNRPQAPMDFADFVPQQPTLAFGAEPWTLRPAHEATDVLISEHFARILAHPGLVHACPESPNPLELLYGSRNNFLAQLLNQSSQRWPLGDPERLAAGLLTYRFLLWASHPTRARFAQLCDFQKPGVEQLSQSHHLFIDFICWPRLRANMIKHADLYDPVDAVTLLTCCQKVRWPWRKPFLLPNDNGDWHICPEFYSTMTRLDGWGLTDEYIQYLRQYPQLLEGIDVETLRYRFA</sequence>
<dbReference type="EMBL" id="JAGPYM010000026">
    <property type="protein sequence ID" value="KAH6880375.1"/>
    <property type="molecule type" value="Genomic_DNA"/>
</dbReference>
<feature type="compositionally biased region" description="Polar residues" evidence="1">
    <location>
        <begin position="134"/>
        <end position="165"/>
    </location>
</feature>
<reference evidence="2 3" key="1">
    <citation type="journal article" date="2021" name="Nat. Commun.">
        <title>Genetic determinants of endophytism in the Arabidopsis root mycobiome.</title>
        <authorList>
            <person name="Mesny F."/>
            <person name="Miyauchi S."/>
            <person name="Thiergart T."/>
            <person name="Pickel B."/>
            <person name="Atanasova L."/>
            <person name="Karlsson M."/>
            <person name="Huettel B."/>
            <person name="Barry K.W."/>
            <person name="Haridas S."/>
            <person name="Chen C."/>
            <person name="Bauer D."/>
            <person name="Andreopoulos W."/>
            <person name="Pangilinan J."/>
            <person name="LaButti K."/>
            <person name="Riley R."/>
            <person name="Lipzen A."/>
            <person name="Clum A."/>
            <person name="Drula E."/>
            <person name="Henrissat B."/>
            <person name="Kohler A."/>
            <person name="Grigoriev I.V."/>
            <person name="Martin F.M."/>
            <person name="Hacquard S."/>
        </authorList>
    </citation>
    <scope>NUCLEOTIDE SEQUENCE [LARGE SCALE GENOMIC DNA]</scope>
    <source>
        <strain evidence="2 3">MPI-CAGE-CH-0241</strain>
    </source>
</reference>
<dbReference type="InterPro" id="IPR046347">
    <property type="entry name" value="bZIP_sf"/>
</dbReference>